<dbReference type="AlphaFoldDB" id="A0A2S0HVU2"/>
<dbReference type="Proteomes" id="UP000238442">
    <property type="component" value="Chromosome"/>
</dbReference>
<feature type="domain" description="AB hydrolase-1" evidence="1">
    <location>
        <begin position="19"/>
        <end position="123"/>
    </location>
</feature>
<dbReference type="KEGG" id="aue:C5O00_06190"/>
<accession>A0A2S0HVU2</accession>
<organism evidence="2 3">
    <name type="scientific">Pukyongia salina</name>
    <dbReference type="NCBI Taxonomy" id="2094025"/>
    <lineage>
        <taxon>Bacteria</taxon>
        <taxon>Pseudomonadati</taxon>
        <taxon>Bacteroidota</taxon>
        <taxon>Flavobacteriia</taxon>
        <taxon>Flavobacteriales</taxon>
        <taxon>Flavobacteriaceae</taxon>
        <taxon>Pukyongia</taxon>
    </lineage>
</organism>
<dbReference type="GO" id="GO:0016787">
    <property type="term" value="F:hydrolase activity"/>
    <property type="evidence" value="ECO:0007669"/>
    <property type="project" value="UniProtKB-KW"/>
</dbReference>
<dbReference type="EMBL" id="CP027062">
    <property type="protein sequence ID" value="AVI50782.1"/>
    <property type="molecule type" value="Genomic_DNA"/>
</dbReference>
<dbReference type="RefSeq" id="WP_105215880.1">
    <property type="nucleotide sequence ID" value="NZ_CP027062.1"/>
</dbReference>
<dbReference type="SUPFAM" id="SSF53474">
    <property type="entry name" value="alpha/beta-Hydrolases"/>
    <property type="match status" value="1"/>
</dbReference>
<reference evidence="2 3" key="1">
    <citation type="submission" date="2018-02" db="EMBL/GenBank/DDBJ databases">
        <title>Genomic analysis of the strain RR4-38 isolated from a seawater recirculating aquaculture system.</title>
        <authorList>
            <person name="Kim Y.-S."/>
            <person name="Jang Y.H."/>
            <person name="Kim K.-H."/>
        </authorList>
    </citation>
    <scope>NUCLEOTIDE SEQUENCE [LARGE SCALE GENOMIC DNA]</scope>
    <source>
        <strain evidence="2 3">RR4-38</strain>
    </source>
</reference>
<gene>
    <name evidence="2" type="ORF">C5O00_06190</name>
</gene>
<name>A0A2S0HVU2_9FLAO</name>
<dbReference type="Gene3D" id="3.40.50.1820">
    <property type="entry name" value="alpha/beta hydrolase"/>
    <property type="match status" value="1"/>
</dbReference>
<keyword evidence="3" id="KW-1185">Reference proteome</keyword>
<sequence length="256" mass="28771">MIFPYNDGVINYETQGEGPAVLLLHGFLEDLAMWDELAALLLKNFTLIRLDLPGHGRSSVYGKTHSMEFMAEVAHSLLQHLGLENVSVIGHSMGGYVALAFLDLYPSEVRQIILLNSSPYSDSPERLLNRKRALKLIPKNKKLFITVSILNLFAEDRREDLTAEITALQQQALSIPTPGILAAIRGMMERKDRRHVLKKYRGPKYMIAGTKDEVIPITDSENAAKDTDSTLIKVESGHMTLLENVKEIHKIVHFIE</sequence>
<proteinExistence type="predicted"/>
<keyword evidence="2" id="KW-0378">Hydrolase</keyword>
<dbReference type="PRINTS" id="PR00111">
    <property type="entry name" value="ABHYDROLASE"/>
</dbReference>
<evidence type="ECO:0000313" key="3">
    <source>
        <dbReference type="Proteomes" id="UP000238442"/>
    </source>
</evidence>
<dbReference type="PANTHER" id="PTHR43798">
    <property type="entry name" value="MONOACYLGLYCEROL LIPASE"/>
    <property type="match status" value="1"/>
</dbReference>
<dbReference type="InterPro" id="IPR029058">
    <property type="entry name" value="AB_hydrolase_fold"/>
</dbReference>
<evidence type="ECO:0000259" key="1">
    <source>
        <dbReference type="Pfam" id="PF00561"/>
    </source>
</evidence>
<protein>
    <submittedName>
        <fullName evidence="2">Alpha/beta hydrolase</fullName>
    </submittedName>
</protein>
<dbReference type="InterPro" id="IPR050266">
    <property type="entry name" value="AB_hydrolase_sf"/>
</dbReference>
<dbReference type="OrthoDB" id="252464at2"/>
<dbReference type="Pfam" id="PF00561">
    <property type="entry name" value="Abhydrolase_1"/>
    <property type="match status" value="1"/>
</dbReference>
<evidence type="ECO:0000313" key="2">
    <source>
        <dbReference type="EMBL" id="AVI50782.1"/>
    </source>
</evidence>
<dbReference type="InterPro" id="IPR000073">
    <property type="entry name" value="AB_hydrolase_1"/>
</dbReference>